<accession>A0A2M8G5K1</accession>
<feature type="transmembrane region" description="Helical" evidence="1">
    <location>
        <begin position="21"/>
        <end position="41"/>
    </location>
</feature>
<dbReference type="Proteomes" id="UP000229438">
    <property type="component" value="Unassembled WGS sequence"/>
</dbReference>
<evidence type="ECO:0000313" key="3">
    <source>
        <dbReference type="Proteomes" id="UP000229438"/>
    </source>
</evidence>
<proteinExistence type="predicted"/>
<dbReference type="AlphaFoldDB" id="A0A2M8G5K1"/>
<dbReference type="EMBL" id="PFQS01000121">
    <property type="protein sequence ID" value="PJC68127.1"/>
    <property type="molecule type" value="Genomic_DNA"/>
</dbReference>
<evidence type="ECO:0000256" key="1">
    <source>
        <dbReference type="SAM" id="Phobius"/>
    </source>
</evidence>
<keyword evidence="1" id="KW-0812">Transmembrane</keyword>
<keyword evidence="1" id="KW-0472">Membrane</keyword>
<comment type="caution">
    <text evidence="2">The sequence shown here is derived from an EMBL/GenBank/DDBJ whole genome shotgun (WGS) entry which is preliminary data.</text>
</comment>
<feature type="transmembrane region" description="Helical" evidence="1">
    <location>
        <begin position="61"/>
        <end position="78"/>
    </location>
</feature>
<sequence length="136" mass="15604">MNNGNRQIMIFQPKNMTMIRETLFVAIPIGLLGYILKFLGFAINIVEYSPNNHILNYQSKLFGYILNYFTVINFKNLSPQQKYERIQQELNLAIHAAQSHGDYRCCINPPCTMCYLSPNPWNNFTAGTCACDDLIA</sequence>
<keyword evidence="1" id="KW-1133">Transmembrane helix</keyword>
<reference evidence="3" key="1">
    <citation type="submission" date="2017-09" db="EMBL/GenBank/DDBJ databases">
        <title>Depth-based differentiation of microbial function through sediment-hosted aquifers and enrichment of novel symbionts in the deep terrestrial subsurface.</title>
        <authorList>
            <person name="Probst A.J."/>
            <person name="Ladd B."/>
            <person name="Jarett J.K."/>
            <person name="Geller-Mcgrath D.E."/>
            <person name="Sieber C.M.K."/>
            <person name="Emerson J.B."/>
            <person name="Anantharaman K."/>
            <person name="Thomas B.C."/>
            <person name="Malmstrom R."/>
            <person name="Stieglmeier M."/>
            <person name="Klingl A."/>
            <person name="Woyke T."/>
            <person name="Ryan C.M."/>
            <person name="Banfield J.F."/>
        </authorList>
    </citation>
    <scope>NUCLEOTIDE SEQUENCE [LARGE SCALE GENOMIC DNA]</scope>
</reference>
<evidence type="ECO:0000313" key="2">
    <source>
        <dbReference type="EMBL" id="PJC68127.1"/>
    </source>
</evidence>
<protein>
    <submittedName>
        <fullName evidence="2">Uncharacterized protein</fullName>
    </submittedName>
</protein>
<name>A0A2M8G5K1_UNCKA</name>
<gene>
    <name evidence="2" type="ORF">CO015_05095</name>
</gene>
<organism evidence="2 3">
    <name type="scientific">candidate division WWE3 bacterium CG_4_8_14_3_um_filter_42_11</name>
    <dbReference type="NCBI Taxonomy" id="1975076"/>
    <lineage>
        <taxon>Bacteria</taxon>
        <taxon>Katanobacteria</taxon>
    </lineage>
</organism>